<dbReference type="CDD" id="cd08417">
    <property type="entry name" value="PBP2_Nitroaromatics_like"/>
    <property type="match status" value="1"/>
</dbReference>
<dbReference type="Gene3D" id="3.40.190.10">
    <property type="entry name" value="Periplasmic binding protein-like II"/>
    <property type="match status" value="2"/>
</dbReference>
<keyword evidence="2" id="KW-0805">Transcription regulation</keyword>
<dbReference type="SUPFAM" id="SSF46785">
    <property type="entry name" value="Winged helix' DNA-binding domain"/>
    <property type="match status" value="1"/>
</dbReference>
<dbReference type="PANTHER" id="PTHR30118:SF15">
    <property type="entry name" value="TRANSCRIPTIONAL REGULATORY PROTEIN"/>
    <property type="match status" value="1"/>
</dbReference>
<dbReference type="PATRIC" id="fig|1114964.3.peg.2706"/>
<dbReference type="Pfam" id="PF00126">
    <property type="entry name" value="HTH_1"/>
    <property type="match status" value="1"/>
</dbReference>
<dbReference type="GO" id="GO:0003700">
    <property type="term" value="F:DNA-binding transcription factor activity"/>
    <property type="evidence" value="ECO:0007669"/>
    <property type="project" value="InterPro"/>
</dbReference>
<keyword evidence="7" id="KW-1185">Reference proteome</keyword>
<dbReference type="AlphaFoldDB" id="T0G8A8"/>
<dbReference type="InterPro" id="IPR036388">
    <property type="entry name" value="WH-like_DNA-bd_sf"/>
</dbReference>
<organism evidence="6 7">
    <name type="scientific">Sphingobium baderi LL03</name>
    <dbReference type="NCBI Taxonomy" id="1114964"/>
    <lineage>
        <taxon>Bacteria</taxon>
        <taxon>Pseudomonadati</taxon>
        <taxon>Pseudomonadota</taxon>
        <taxon>Alphaproteobacteria</taxon>
        <taxon>Sphingomonadales</taxon>
        <taxon>Sphingomonadaceae</taxon>
        <taxon>Sphingobium</taxon>
    </lineage>
</organism>
<keyword evidence="4" id="KW-0804">Transcription</keyword>
<dbReference type="GO" id="GO:0003677">
    <property type="term" value="F:DNA binding"/>
    <property type="evidence" value="ECO:0007669"/>
    <property type="project" value="UniProtKB-KW"/>
</dbReference>
<gene>
    <name evidence="6" type="ORF">L485_13810</name>
</gene>
<dbReference type="Proteomes" id="UP000015524">
    <property type="component" value="Unassembled WGS sequence"/>
</dbReference>
<evidence type="ECO:0000259" key="5">
    <source>
        <dbReference type="PROSITE" id="PS50931"/>
    </source>
</evidence>
<dbReference type="InterPro" id="IPR050389">
    <property type="entry name" value="LysR-type_TF"/>
</dbReference>
<feature type="domain" description="HTH lysR-type" evidence="5">
    <location>
        <begin position="19"/>
        <end position="76"/>
    </location>
</feature>
<dbReference type="EMBL" id="ATIB01000071">
    <property type="protein sequence ID" value="EQA99985.1"/>
    <property type="molecule type" value="Genomic_DNA"/>
</dbReference>
<dbReference type="InterPro" id="IPR000847">
    <property type="entry name" value="LysR_HTH_N"/>
</dbReference>
<evidence type="ECO:0000256" key="3">
    <source>
        <dbReference type="ARBA" id="ARBA00023125"/>
    </source>
</evidence>
<proteinExistence type="inferred from homology"/>
<evidence type="ECO:0000313" key="6">
    <source>
        <dbReference type="EMBL" id="EQA99985.1"/>
    </source>
</evidence>
<dbReference type="OrthoDB" id="8339333at2"/>
<accession>T0G8A8</accession>
<evidence type="ECO:0000256" key="1">
    <source>
        <dbReference type="ARBA" id="ARBA00009437"/>
    </source>
</evidence>
<dbReference type="eggNOG" id="COG0583">
    <property type="taxonomic scope" value="Bacteria"/>
</dbReference>
<dbReference type="PANTHER" id="PTHR30118">
    <property type="entry name" value="HTH-TYPE TRANSCRIPTIONAL REGULATOR LEUO-RELATED"/>
    <property type="match status" value="1"/>
</dbReference>
<dbReference type="InterPro" id="IPR005119">
    <property type="entry name" value="LysR_subst-bd"/>
</dbReference>
<keyword evidence="3" id="KW-0238">DNA-binding</keyword>
<comment type="similarity">
    <text evidence="1">Belongs to the LysR transcriptional regulatory family.</text>
</comment>
<dbReference type="SUPFAM" id="SSF53850">
    <property type="entry name" value="Periplasmic binding protein-like II"/>
    <property type="match status" value="1"/>
</dbReference>
<protein>
    <recommendedName>
        <fullName evidence="5">HTH lysR-type domain-containing protein</fullName>
    </recommendedName>
</protein>
<dbReference type="PROSITE" id="PS50931">
    <property type="entry name" value="HTH_LYSR"/>
    <property type="match status" value="1"/>
</dbReference>
<reference evidence="6 7" key="1">
    <citation type="journal article" date="2013" name="Genome Announc.">
        <title>Draft Genome Sequence of a Hexachlorocyclohexane-Degrading Bacterium, Sphingobium baderi Strain LL03T.</title>
        <authorList>
            <person name="Kaur J."/>
            <person name="Verma H."/>
            <person name="Tripathi C."/>
            <person name="Khurana J.P."/>
            <person name="Lal R."/>
        </authorList>
    </citation>
    <scope>NUCLEOTIDE SEQUENCE [LARGE SCALE GENOMIC DNA]</scope>
    <source>
        <strain evidence="6 7">LL03</strain>
    </source>
</reference>
<evidence type="ECO:0000256" key="2">
    <source>
        <dbReference type="ARBA" id="ARBA00023015"/>
    </source>
</evidence>
<sequence length="326" mass="36019">MFTALTPASSSSPSAAGGLQLHQLRTLDALYQERSVTAAARRLFITPSAVSHNLRKLRATLGDELFRRGPHGMEPTERVDDLIPQIREALGILDHALSVRRFDPGDSDRRFRISCLLSLRMELAPMLAAAVEDAGSAISFDLRQIDDSFEADLESERADLAIATVDRPLPGLSSTLLRHEDVVFAVRADHPRGSGPLTIAELAHWRHVDIRATDFYRATARDRPVKETMEHAEIARSLAEHGLTPRIGIIVPDTLSALEVVKATDMIALCPRRVAETHGGPAIRLLAPPYRTSSTPMRLMWSVRRDRDEGLRWLRGLVERAVGDSG</sequence>
<evidence type="ECO:0000256" key="4">
    <source>
        <dbReference type="ARBA" id="ARBA00023163"/>
    </source>
</evidence>
<dbReference type="Gene3D" id="1.10.10.10">
    <property type="entry name" value="Winged helix-like DNA-binding domain superfamily/Winged helix DNA-binding domain"/>
    <property type="match status" value="1"/>
</dbReference>
<dbReference type="Pfam" id="PF03466">
    <property type="entry name" value="LysR_substrate"/>
    <property type="match status" value="1"/>
</dbReference>
<dbReference type="InterPro" id="IPR037402">
    <property type="entry name" value="YidZ_PBP2"/>
</dbReference>
<comment type="caution">
    <text evidence="6">The sequence shown here is derived from an EMBL/GenBank/DDBJ whole genome shotgun (WGS) entry which is preliminary data.</text>
</comment>
<dbReference type="InterPro" id="IPR036390">
    <property type="entry name" value="WH_DNA-bd_sf"/>
</dbReference>
<evidence type="ECO:0000313" key="7">
    <source>
        <dbReference type="Proteomes" id="UP000015524"/>
    </source>
</evidence>
<name>T0G8A8_9SPHN</name>
<dbReference type="RefSeq" id="WP_021245396.1">
    <property type="nucleotide sequence ID" value="NZ_ATIB01000071.1"/>
</dbReference>